<dbReference type="InterPro" id="IPR003442">
    <property type="entry name" value="T6A_TsaE"/>
</dbReference>
<evidence type="ECO:0000256" key="4">
    <source>
        <dbReference type="ARBA" id="ARBA00022490"/>
    </source>
</evidence>
<evidence type="ECO:0000313" key="11">
    <source>
        <dbReference type="EMBL" id="HFH28288.1"/>
    </source>
</evidence>
<keyword evidence="4" id="KW-0963">Cytoplasm</keyword>
<evidence type="ECO:0000256" key="7">
    <source>
        <dbReference type="ARBA" id="ARBA00022741"/>
    </source>
</evidence>
<evidence type="ECO:0000256" key="2">
    <source>
        <dbReference type="ARBA" id="ARBA00007599"/>
    </source>
</evidence>
<evidence type="ECO:0000256" key="1">
    <source>
        <dbReference type="ARBA" id="ARBA00004496"/>
    </source>
</evidence>
<accession>A0A7C3DZL4</accession>
<evidence type="ECO:0000256" key="9">
    <source>
        <dbReference type="ARBA" id="ARBA00022842"/>
    </source>
</evidence>
<evidence type="ECO:0000256" key="8">
    <source>
        <dbReference type="ARBA" id="ARBA00022840"/>
    </source>
</evidence>
<keyword evidence="8" id="KW-0067">ATP-binding</keyword>
<organism evidence="11">
    <name type="scientific">Gracilinema caldarium</name>
    <dbReference type="NCBI Taxonomy" id="215591"/>
    <lineage>
        <taxon>Bacteria</taxon>
        <taxon>Pseudomonadati</taxon>
        <taxon>Spirochaetota</taxon>
        <taxon>Spirochaetia</taxon>
        <taxon>Spirochaetales</taxon>
        <taxon>Breznakiellaceae</taxon>
        <taxon>Gracilinema</taxon>
    </lineage>
</organism>
<dbReference type="PANTHER" id="PTHR33540:SF2">
    <property type="entry name" value="TRNA THREONYLCARBAMOYLADENOSINE BIOSYNTHESIS PROTEIN TSAE"/>
    <property type="match status" value="1"/>
</dbReference>
<reference evidence="11" key="1">
    <citation type="journal article" date="2020" name="mSystems">
        <title>Genome- and Community-Level Interaction Insights into Carbon Utilization and Element Cycling Functions of Hydrothermarchaeota in Hydrothermal Sediment.</title>
        <authorList>
            <person name="Zhou Z."/>
            <person name="Liu Y."/>
            <person name="Xu W."/>
            <person name="Pan J."/>
            <person name="Luo Z.H."/>
            <person name="Li M."/>
        </authorList>
    </citation>
    <scope>NUCLEOTIDE SEQUENCE [LARGE SCALE GENOMIC DNA]</scope>
    <source>
        <strain evidence="11">SpSt-503</strain>
    </source>
</reference>
<evidence type="ECO:0000256" key="6">
    <source>
        <dbReference type="ARBA" id="ARBA00022723"/>
    </source>
</evidence>
<comment type="subcellular location">
    <subcellularLocation>
        <location evidence="1">Cytoplasm</location>
    </subcellularLocation>
</comment>
<dbReference type="GO" id="GO:0005524">
    <property type="term" value="F:ATP binding"/>
    <property type="evidence" value="ECO:0007669"/>
    <property type="project" value="UniProtKB-KW"/>
</dbReference>
<dbReference type="GO" id="GO:0046872">
    <property type="term" value="F:metal ion binding"/>
    <property type="evidence" value="ECO:0007669"/>
    <property type="project" value="UniProtKB-KW"/>
</dbReference>
<dbReference type="Pfam" id="PF02367">
    <property type="entry name" value="TsaE"/>
    <property type="match status" value="1"/>
</dbReference>
<proteinExistence type="inferred from homology"/>
<evidence type="ECO:0000256" key="3">
    <source>
        <dbReference type="ARBA" id="ARBA00019010"/>
    </source>
</evidence>
<keyword evidence="6" id="KW-0479">Metal-binding</keyword>
<dbReference type="EMBL" id="DSVL01000064">
    <property type="protein sequence ID" value="HFH28288.1"/>
    <property type="molecule type" value="Genomic_DNA"/>
</dbReference>
<dbReference type="NCBIfam" id="TIGR00150">
    <property type="entry name" value="T6A_YjeE"/>
    <property type="match status" value="1"/>
</dbReference>
<dbReference type="Gene3D" id="3.40.50.300">
    <property type="entry name" value="P-loop containing nucleotide triphosphate hydrolases"/>
    <property type="match status" value="1"/>
</dbReference>
<dbReference type="InterPro" id="IPR027417">
    <property type="entry name" value="P-loop_NTPase"/>
</dbReference>
<protein>
    <recommendedName>
        <fullName evidence="3">tRNA threonylcarbamoyladenosine biosynthesis protein TsaE</fullName>
    </recommendedName>
    <alternativeName>
        <fullName evidence="10">t(6)A37 threonylcarbamoyladenosine biosynthesis protein TsaE</fullName>
    </alternativeName>
</protein>
<evidence type="ECO:0000256" key="5">
    <source>
        <dbReference type="ARBA" id="ARBA00022694"/>
    </source>
</evidence>
<dbReference type="PANTHER" id="PTHR33540">
    <property type="entry name" value="TRNA THREONYLCARBAMOYLADENOSINE BIOSYNTHESIS PROTEIN TSAE"/>
    <property type="match status" value="1"/>
</dbReference>
<comment type="caution">
    <text evidence="11">The sequence shown here is derived from an EMBL/GenBank/DDBJ whole genome shotgun (WGS) entry which is preliminary data.</text>
</comment>
<dbReference type="GO" id="GO:0016740">
    <property type="term" value="F:transferase activity"/>
    <property type="evidence" value="ECO:0007669"/>
    <property type="project" value="UniProtKB-KW"/>
</dbReference>
<keyword evidence="5" id="KW-0819">tRNA processing</keyword>
<evidence type="ECO:0000256" key="10">
    <source>
        <dbReference type="ARBA" id="ARBA00032441"/>
    </source>
</evidence>
<keyword evidence="11" id="KW-0808">Transferase</keyword>
<dbReference type="GO" id="GO:0005737">
    <property type="term" value="C:cytoplasm"/>
    <property type="evidence" value="ECO:0007669"/>
    <property type="project" value="UniProtKB-SubCell"/>
</dbReference>
<dbReference type="AlphaFoldDB" id="A0A7C3DZL4"/>
<gene>
    <name evidence="11" type="primary">tsaE</name>
    <name evidence="11" type="ORF">ENS59_02080</name>
</gene>
<dbReference type="SUPFAM" id="SSF52540">
    <property type="entry name" value="P-loop containing nucleoside triphosphate hydrolases"/>
    <property type="match status" value="1"/>
</dbReference>
<dbReference type="GO" id="GO:0002949">
    <property type="term" value="P:tRNA threonylcarbamoyladenosine modification"/>
    <property type="evidence" value="ECO:0007669"/>
    <property type="project" value="InterPro"/>
</dbReference>
<keyword evidence="9" id="KW-0460">Magnesium</keyword>
<keyword evidence="7" id="KW-0547">Nucleotide-binding</keyword>
<sequence>MEYITRTEDETIALGMRIGNLLKRGSVIALYGGLAAGKTTLTKGIGRSLGVTEPITSPTYTIVSEYEGKWPLYHMDCYRIEGEEDALTIGIDELLYGDGICVIEWSERIPHLMPEYTIKIELSVLAGGERQIQITNPELEAQL</sequence>
<name>A0A7C3DZL4_9SPIR</name>
<comment type="similarity">
    <text evidence="2">Belongs to the TsaE family.</text>
</comment>